<dbReference type="EMBL" id="ASPP01005709">
    <property type="protein sequence ID" value="ETO30038.1"/>
    <property type="molecule type" value="Genomic_DNA"/>
</dbReference>
<reference evidence="1 2" key="1">
    <citation type="journal article" date="2013" name="Curr. Biol.">
        <title>The Genome of the Foraminiferan Reticulomyxa filosa.</title>
        <authorList>
            <person name="Glockner G."/>
            <person name="Hulsmann N."/>
            <person name="Schleicher M."/>
            <person name="Noegel A.A."/>
            <person name="Eichinger L."/>
            <person name="Gallinger C."/>
            <person name="Pawlowski J."/>
            <person name="Sierra R."/>
            <person name="Euteneuer U."/>
            <person name="Pillet L."/>
            <person name="Moustafa A."/>
            <person name="Platzer M."/>
            <person name="Groth M."/>
            <person name="Szafranski K."/>
            <person name="Schliwa M."/>
        </authorList>
    </citation>
    <scope>NUCLEOTIDE SEQUENCE [LARGE SCALE GENOMIC DNA]</scope>
</reference>
<keyword evidence="2" id="KW-1185">Reference proteome</keyword>
<protein>
    <submittedName>
        <fullName evidence="1">Uncharacterized protein</fullName>
    </submittedName>
</protein>
<evidence type="ECO:0000313" key="1">
    <source>
        <dbReference type="EMBL" id="ETO30038.1"/>
    </source>
</evidence>
<sequence length="257" mass="30731">MDEQILYNDTYWCYVVEYLPCYEAVSMSSRLSKYHGNVILQSKSKAWLVKLFQRDEGTKILSKQDNETLNNFKNVLEADPNQVFLLSRLWHSLYPLSTNSNSNKSQLDRLDEVFKHPFTSQPGYHHMRLFCCNYLNQFVEEFLEVKQNVFENDNMFALPTSIKNWETEMAEFHNKVEWIAKEGATPERLTEMSNFHDYYTLKLEEMKYKIALLQLQCLKFKDCFQIFFDREDAFYVIKRELTKMKDLIDQETKQDSS</sequence>
<comment type="caution">
    <text evidence="1">The sequence shown here is derived from an EMBL/GenBank/DDBJ whole genome shotgun (WGS) entry which is preliminary data.</text>
</comment>
<dbReference type="AlphaFoldDB" id="X6NVX2"/>
<name>X6NVX2_RETFI</name>
<proteinExistence type="predicted"/>
<dbReference type="Proteomes" id="UP000023152">
    <property type="component" value="Unassembled WGS sequence"/>
</dbReference>
<accession>X6NVX2</accession>
<organism evidence="1 2">
    <name type="scientific">Reticulomyxa filosa</name>
    <dbReference type="NCBI Taxonomy" id="46433"/>
    <lineage>
        <taxon>Eukaryota</taxon>
        <taxon>Sar</taxon>
        <taxon>Rhizaria</taxon>
        <taxon>Retaria</taxon>
        <taxon>Foraminifera</taxon>
        <taxon>Monothalamids</taxon>
        <taxon>Reticulomyxidae</taxon>
        <taxon>Reticulomyxa</taxon>
    </lineage>
</organism>
<gene>
    <name evidence="1" type="ORF">RFI_07083</name>
</gene>
<evidence type="ECO:0000313" key="2">
    <source>
        <dbReference type="Proteomes" id="UP000023152"/>
    </source>
</evidence>